<dbReference type="AlphaFoldDB" id="A0A4Z1L321"/>
<protein>
    <submittedName>
        <fullName evidence="1">Uncharacterized protein</fullName>
    </submittedName>
</protein>
<evidence type="ECO:0000313" key="2">
    <source>
        <dbReference type="Proteomes" id="UP000297280"/>
    </source>
</evidence>
<dbReference type="EMBL" id="PQXO01000037">
    <property type="protein sequence ID" value="TGO91169.1"/>
    <property type="molecule type" value="Genomic_DNA"/>
</dbReference>
<evidence type="ECO:0000313" key="1">
    <source>
        <dbReference type="EMBL" id="TGO91169.1"/>
    </source>
</evidence>
<reference evidence="1 2" key="1">
    <citation type="submission" date="2017-12" db="EMBL/GenBank/DDBJ databases">
        <title>Comparative genomics of Botrytis spp.</title>
        <authorList>
            <person name="Valero-Jimenez C.A."/>
            <person name="Tapia P."/>
            <person name="Veloso J."/>
            <person name="Silva-Moreno E."/>
            <person name="Staats M."/>
            <person name="Valdes J.H."/>
            <person name="Van Kan J.A.L."/>
        </authorList>
    </citation>
    <scope>NUCLEOTIDE SEQUENCE [LARGE SCALE GENOMIC DNA]</scope>
    <source>
        <strain evidence="1 2">MUCL3349</strain>
    </source>
</reference>
<accession>A0A4Z1L321</accession>
<keyword evidence="2" id="KW-1185">Reference proteome</keyword>
<name>A0A4Z1L321_9HELO</name>
<proteinExistence type="predicted"/>
<gene>
    <name evidence="1" type="ORF">BPOR_0037g00320</name>
</gene>
<comment type="caution">
    <text evidence="1">The sequence shown here is derived from an EMBL/GenBank/DDBJ whole genome shotgun (WGS) entry which is preliminary data.</text>
</comment>
<dbReference type="Proteomes" id="UP000297280">
    <property type="component" value="Unassembled WGS sequence"/>
</dbReference>
<organism evidence="1 2">
    <name type="scientific">Botrytis porri</name>
    <dbReference type="NCBI Taxonomy" id="87229"/>
    <lineage>
        <taxon>Eukaryota</taxon>
        <taxon>Fungi</taxon>
        <taxon>Dikarya</taxon>
        <taxon>Ascomycota</taxon>
        <taxon>Pezizomycotina</taxon>
        <taxon>Leotiomycetes</taxon>
        <taxon>Helotiales</taxon>
        <taxon>Sclerotiniaceae</taxon>
        <taxon>Botrytis</taxon>
    </lineage>
</organism>
<sequence>MGFIQRVEEKLFRLWKAIDKTRPGSLQDVHLIRTASQASITLSVCKERLRLAKEAEKQEQREKKTRFKETCKLVEDIFEWSIGLNECQGIAKEAREGNDLTGVKSSHREIEGGCLNADDWGWDKVEWDGEEWDGEKQSEEK</sequence>
<dbReference type="OrthoDB" id="3556138at2759"/>